<keyword evidence="3" id="KW-1134">Transmembrane beta strand</keyword>
<dbReference type="Proteomes" id="UP000218267">
    <property type="component" value="Chromosome"/>
</dbReference>
<evidence type="ECO:0000313" key="10">
    <source>
        <dbReference type="Proteomes" id="UP000218267"/>
    </source>
</evidence>
<keyword evidence="6" id="KW-0472">Membrane</keyword>
<proteinExistence type="inferred from homology"/>
<keyword evidence="4" id="KW-0812">Transmembrane</keyword>
<keyword evidence="10" id="KW-1185">Reference proteome</keyword>
<dbReference type="Pfam" id="PF03349">
    <property type="entry name" value="Toluene_X"/>
    <property type="match status" value="1"/>
</dbReference>
<dbReference type="InterPro" id="IPR005017">
    <property type="entry name" value="OMPP1/FadL/TodX"/>
</dbReference>
<keyword evidence="5 8" id="KW-0732">Signal</keyword>
<evidence type="ECO:0000256" key="7">
    <source>
        <dbReference type="ARBA" id="ARBA00023237"/>
    </source>
</evidence>
<dbReference type="SUPFAM" id="SSF56935">
    <property type="entry name" value="Porins"/>
    <property type="match status" value="1"/>
</dbReference>
<dbReference type="Gene3D" id="2.40.160.60">
    <property type="entry name" value="Outer membrane protein transport protein (OMPP1/FadL/TodX)"/>
    <property type="match status" value="1"/>
</dbReference>
<dbReference type="AlphaFoldDB" id="A0A1Y1CG61"/>
<dbReference type="GO" id="GO:0009279">
    <property type="term" value="C:cell outer membrane"/>
    <property type="evidence" value="ECO:0007669"/>
    <property type="project" value="UniProtKB-SubCell"/>
</dbReference>
<evidence type="ECO:0000256" key="8">
    <source>
        <dbReference type="SAM" id="SignalP"/>
    </source>
</evidence>
<dbReference type="PANTHER" id="PTHR35093:SF8">
    <property type="entry name" value="OUTER MEMBRANE PROTEIN NMB0088-RELATED"/>
    <property type="match status" value="1"/>
</dbReference>
<protein>
    <recommendedName>
        <fullName evidence="11">Transporter</fullName>
    </recommendedName>
</protein>
<feature type="signal peptide" evidence="8">
    <location>
        <begin position="1"/>
        <end position="19"/>
    </location>
</feature>
<gene>
    <name evidence="9" type="ORF">ALGA_0632</name>
</gene>
<dbReference type="KEGG" id="mbas:ALGA_0632"/>
<evidence type="ECO:0000256" key="6">
    <source>
        <dbReference type="ARBA" id="ARBA00023136"/>
    </source>
</evidence>
<dbReference type="PANTHER" id="PTHR35093">
    <property type="entry name" value="OUTER MEMBRANE PROTEIN NMB0088-RELATED"/>
    <property type="match status" value="1"/>
</dbReference>
<comment type="similarity">
    <text evidence="2">Belongs to the OmpP1/FadL family.</text>
</comment>
<keyword evidence="7" id="KW-0998">Cell outer membrane</keyword>
<dbReference type="OrthoDB" id="9765571at2"/>
<organism evidence="9 10">
    <name type="scientific">Labilibaculum antarcticum</name>
    <dbReference type="NCBI Taxonomy" id="1717717"/>
    <lineage>
        <taxon>Bacteria</taxon>
        <taxon>Pseudomonadati</taxon>
        <taxon>Bacteroidota</taxon>
        <taxon>Bacteroidia</taxon>
        <taxon>Marinilabiliales</taxon>
        <taxon>Marinifilaceae</taxon>
        <taxon>Labilibaculum</taxon>
    </lineage>
</organism>
<dbReference type="EMBL" id="AP018042">
    <property type="protein sequence ID" value="BAX79022.1"/>
    <property type="molecule type" value="Genomic_DNA"/>
</dbReference>
<name>A0A1Y1CG61_9BACT</name>
<sequence>MKRYTFLLILSLIAGTSYSQSVDNALKYSRQEFSGTARSTAMGGAFGALGGDFSSLSINPGGIGVYRSSEFTFTPSIEYTESKNSGFSEDKYSFTMGNVGYVATFIPRMAPEKGWQNFNFGIGYNRIANFNREGYLFNLNSGTSLLDRWASLASGESDELYPFEEKLAYDTYLININDEGNYQAVLFEGDRMDQQKRIDEKGYIGEYVLSFGANYGHKLYLGATVGIQDLYHKSTTSYSEFSLMDNITSLNEFTFNEYMTTSGVGVNLKFGAIYKVTNSLRLGAAIHTPTFYNLEEKYYTSLSSTFEPSIPDGFPEDGEATHSYYSADINNKDLTAIANYDFETPFRTILSAAYLFGKKAILSVDYEMIDYSNTEFNDSDVSDSMEDNQKIADTYQSTSNLRIGAEYRITPNFSLRGGYAKIGDPYKSAVNEGYDTYSGGFGIKQNNFFFDMAYQYKEYNEDFVMYDGSVDDFVRLNNTNHQVRMTFGFKF</sequence>
<feature type="chain" id="PRO_5012756245" description="Transporter" evidence="8">
    <location>
        <begin position="20"/>
        <end position="491"/>
    </location>
</feature>
<accession>A0A1Y1CG61</accession>
<evidence type="ECO:0000256" key="5">
    <source>
        <dbReference type="ARBA" id="ARBA00022729"/>
    </source>
</evidence>
<evidence type="ECO:0008006" key="11">
    <source>
        <dbReference type="Google" id="ProtNLM"/>
    </source>
</evidence>
<evidence type="ECO:0000256" key="3">
    <source>
        <dbReference type="ARBA" id="ARBA00022452"/>
    </source>
</evidence>
<comment type="subcellular location">
    <subcellularLocation>
        <location evidence="1">Cell outer membrane</location>
        <topology evidence="1">Multi-pass membrane protein</topology>
    </subcellularLocation>
</comment>
<dbReference type="GO" id="GO:0015483">
    <property type="term" value="F:long-chain fatty acid transporting porin activity"/>
    <property type="evidence" value="ECO:0007669"/>
    <property type="project" value="TreeGrafter"/>
</dbReference>
<evidence type="ECO:0000313" key="9">
    <source>
        <dbReference type="EMBL" id="BAX79022.1"/>
    </source>
</evidence>
<reference evidence="10" key="2">
    <citation type="journal article" date="2020" name="Antonie Van Leeuwenhoek">
        <title>Labilibaculum antarcticum sp. nov., a novel facultative anaerobic, psychrotorelant bacterium isolated from marine sediment of Antarctica.</title>
        <authorList>
            <person name="Watanabe M."/>
            <person name="Kojima H."/>
            <person name="Fukui M."/>
        </authorList>
    </citation>
    <scope>NUCLEOTIDE SEQUENCE [LARGE SCALE GENOMIC DNA]</scope>
    <source>
        <strain evidence="10">SPP2</strain>
    </source>
</reference>
<evidence type="ECO:0000256" key="4">
    <source>
        <dbReference type="ARBA" id="ARBA00022692"/>
    </source>
</evidence>
<evidence type="ECO:0000256" key="2">
    <source>
        <dbReference type="ARBA" id="ARBA00008163"/>
    </source>
</evidence>
<reference evidence="9 10" key="1">
    <citation type="journal article" date="2018" name="Mar. Genomics">
        <title>Complete genome sequence of Marinifilaceae bacterium strain SPP2, isolated from the Antarctic marine sediment.</title>
        <authorList>
            <person name="Watanabe M."/>
            <person name="Kojima H."/>
            <person name="Fukui M."/>
        </authorList>
    </citation>
    <scope>NUCLEOTIDE SEQUENCE [LARGE SCALE GENOMIC DNA]</scope>
    <source>
        <strain evidence="9 10">SPP2</strain>
    </source>
</reference>
<evidence type="ECO:0000256" key="1">
    <source>
        <dbReference type="ARBA" id="ARBA00004571"/>
    </source>
</evidence>
<dbReference type="RefSeq" id="WP_096427937.1">
    <property type="nucleotide sequence ID" value="NZ_AP018042.1"/>
</dbReference>